<dbReference type="KEGG" id="cmo:103495328"/>
<dbReference type="InterPro" id="IPR001283">
    <property type="entry name" value="CRISP-related"/>
</dbReference>
<name>A0A1S3C050_CUCME</name>
<evidence type="ECO:0000256" key="1">
    <source>
        <dbReference type="SAM" id="SignalP"/>
    </source>
</evidence>
<dbReference type="GeneID" id="103495328"/>
<evidence type="ECO:0000313" key="3">
    <source>
        <dbReference type="Proteomes" id="UP001652600"/>
    </source>
</evidence>
<dbReference type="Proteomes" id="UP001652600">
    <property type="component" value="Chromosome 1"/>
</dbReference>
<dbReference type="SMART" id="SM00198">
    <property type="entry name" value="SCP"/>
    <property type="match status" value="1"/>
</dbReference>
<dbReference type="PRINTS" id="PR00837">
    <property type="entry name" value="V5TPXLIKE"/>
</dbReference>
<dbReference type="GO" id="GO:0005576">
    <property type="term" value="C:extracellular region"/>
    <property type="evidence" value="ECO:0007669"/>
    <property type="project" value="InterPro"/>
</dbReference>
<reference evidence="4" key="2">
    <citation type="submission" date="2025-08" db="UniProtKB">
        <authorList>
            <consortium name="RefSeq"/>
        </authorList>
    </citation>
    <scope>IDENTIFICATION</scope>
    <source>
        <tissue evidence="4">Stem</tissue>
    </source>
</reference>
<dbReference type="InterPro" id="IPR035940">
    <property type="entry name" value="CAP_sf"/>
</dbReference>
<protein>
    <submittedName>
        <fullName evidence="4">Pathogenesis-related protein 1-like</fullName>
    </submittedName>
</protein>
<evidence type="ECO:0000313" key="4">
    <source>
        <dbReference type="RefSeq" id="XP_008455062.2"/>
    </source>
</evidence>
<dbReference type="GO" id="GO:0098542">
    <property type="term" value="P:defense response to other organism"/>
    <property type="evidence" value="ECO:0007669"/>
    <property type="project" value="UniProtKB-ARBA"/>
</dbReference>
<dbReference type="InParanoid" id="A0A1S3C050"/>
<feature type="domain" description="SCP" evidence="2">
    <location>
        <begin position="27"/>
        <end position="159"/>
    </location>
</feature>
<evidence type="ECO:0000259" key="2">
    <source>
        <dbReference type="SMART" id="SM00198"/>
    </source>
</evidence>
<dbReference type="AlphaFoldDB" id="A0A1S3C050"/>
<proteinExistence type="predicted"/>
<keyword evidence="1" id="KW-0732">Signal</keyword>
<feature type="chain" id="PRO_5044565438" evidence="1">
    <location>
        <begin position="26"/>
        <end position="163"/>
    </location>
</feature>
<reference evidence="3" key="1">
    <citation type="submission" date="2025-05" db="UniProtKB">
        <authorList>
            <consortium name="RefSeq"/>
        </authorList>
    </citation>
    <scope>NUCLEOTIDE SEQUENCE [LARGE SCALE GENOMIC DNA]</scope>
</reference>
<accession>A0A1S3C050</accession>
<dbReference type="Gene3D" id="3.40.33.10">
    <property type="entry name" value="CAP"/>
    <property type="match status" value="1"/>
</dbReference>
<dbReference type="eggNOG" id="KOG3017">
    <property type="taxonomic scope" value="Eukaryota"/>
</dbReference>
<dbReference type="InterPro" id="IPR018244">
    <property type="entry name" value="Allrgn_V5/Tpx1_CS"/>
</dbReference>
<dbReference type="PANTHER" id="PTHR10334">
    <property type="entry name" value="CYSTEINE-RICH SECRETORY PROTEIN-RELATED"/>
    <property type="match status" value="1"/>
</dbReference>
<organism evidence="3 4">
    <name type="scientific">Cucumis melo</name>
    <name type="common">Muskmelon</name>
    <dbReference type="NCBI Taxonomy" id="3656"/>
    <lineage>
        <taxon>Eukaryota</taxon>
        <taxon>Viridiplantae</taxon>
        <taxon>Streptophyta</taxon>
        <taxon>Embryophyta</taxon>
        <taxon>Tracheophyta</taxon>
        <taxon>Spermatophyta</taxon>
        <taxon>Magnoliopsida</taxon>
        <taxon>eudicotyledons</taxon>
        <taxon>Gunneridae</taxon>
        <taxon>Pentapetalae</taxon>
        <taxon>rosids</taxon>
        <taxon>fabids</taxon>
        <taxon>Cucurbitales</taxon>
        <taxon>Cucurbitaceae</taxon>
        <taxon>Benincaseae</taxon>
        <taxon>Cucumis</taxon>
    </lineage>
</organism>
<dbReference type="SUPFAM" id="SSF55797">
    <property type="entry name" value="PR-1-like"/>
    <property type="match status" value="1"/>
</dbReference>
<dbReference type="RefSeq" id="XP_008455062.2">
    <property type="nucleotide sequence ID" value="XM_008456840.3"/>
</dbReference>
<gene>
    <name evidence="4" type="primary">LOC103495328</name>
</gene>
<feature type="signal peptide" evidence="1">
    <location>
        <begin position="1"/>
        <end position="25"/>
    </location>
</feature>
<dbReference type="Gramene" id="MELO3C018538.2.1">
    <property type="protein sequence ID" value="MELO3C018538.2.1"/>
    <property type="gene ID" value="MELO3C018538.2"/>
</dbReference>
<dbReference type="CDD" id="cd05381">
    <property type="entry name" value="CAP_PR-1"/>
    <property type="match status" value="1"/>
</dbReference>
<dbReference type="Pfam" id="PF00188">
    <property type="entry name" value="CAP"/>
    <property type="match status" value="1"/>
</dbReference>
<sequence length="163" mass="18405">MDLLNLSCILFCVLNCFTMLPSSPAQDSPQDYLNGHNQARAAVRVRRIQWDEKVANYSRQYANLRMNDCRLVHSNGPYGENIAWGSPDLGGTDAVKLWVNEKQYYDYNTNSCASGKVCGHYTQVVWKNSVRLGCAKVKCRNKGGVFIVCNYDPRGNIVGQRPY</sequence>
<dbReference type="PROSITE" id="PS01010">
    <property type="entry name" value="CRISP_2"/>
    <property type="match status" value="1"/>
</dbReference>
<dbReference type="PROSITE" id="PS01009">
    <property type="entry name" value="CRISP_1"/>
    <property type="match status" value="1"/>
</dbReference>
<keyword evidence="3" id="KW-1185">Reference proteome</keyword>
<dbReference type="InterPro" id="IPR014044">
    <property type="entry name" value="CAP_dom"/>
</dbReference>